<feature type="region of interest" description="Disordered" evidence="2">
    <location>
        <begin position="1"/>
        <end position="33"/>
    </location>
</feature>
<keyword evidence="4" id="KW-1185">Reference proteome</keyword>
<keyword evidence="1" id="KW-0175">Coiled coil</keyword>
<evidence type="ECO:0000313" key="3">
    <source>
        <dbReference type="EMBL" id="KAL1246749.1"/>
    </source>
</evidence>
<reference evidence="3 4" key="1">
    <citation type="submission" date="2023-09" db="EMBL/GenBank/DDBJ databases">
        <authorList>
            <person name="Wang M."/>
        </authorList>
    </citation>
    <scope>NUCLEOTIDE SEQUENCE [LARGE SCALE GENOMIC DNA]</scope>
    <source>
        <strain evidence="3">GT-2023</strain>
        <tissue evidence="3">Liver</tissue>
    </source>
</reference>
<dbReference type="Proteomes" id="UP001558613">
    <property type="component" value="Unassembled WGS sequence"/>
</dbReference>
<dbReference type="EMBL" id="JAYMGO010000121">
    <property type="protein sequence ID" value="KAL1246749.1"/>
    <property type="molecule type" value="Genomic_DNA"/>
</dbReference>
<gene>
    <name evidence="3" type="ORF">QQF64_034318</name>
</gene>
<accession>A0ABR3L4Y9</accession>
<evidence type="ECO:0000256" key="1">
    <source>
        <dbReference type="SAM" id="Coils"/>
    </source>
</evidence>
<evidence type="ECO:0000256" key="2">
    <source>
        <dbReference type="SAM" id="MobiDB-lite"/>
    </source>
</evidence>
<feature type="coiled-coil region" evidence="1">
    <location>
        <begin position="64"/>
        <end position="107"/>
    </location>
</feature>
<organism evidence="3 4">
    <name type="scientific">Cirrhinus molitorella</name>
    <name type="common">mud carp</name>
    <dbReference type="NCBI Taxonomy" id="172907"/>
    <lineage>
        <taxon>Eukaryota</taxon>
        <taxon>Metazoa</taxon>
        <taxon>Chordata</taxon>
        <taxon>Craniata</taxon>
        <taxon>Vertebrata</taxon>
        <taxon>Euteleostomi</taxon>
        <taxon>Actinopterygii</taxon>
        <taxon>Neopterygii</taxon>
        <taxon>Teleostei</taxon>
        <taxon>Ostariophysi</taxon>
        <taxon>Cypriniformes</taxon>
        <taxon>Cyprinidae</taxon>
        <taxon>Labeoninae</taxon>
        <taxon>Labeonini</taxon>
        <taxon>Cirrhinus</taxon>
    </lineage>
</organism>
<protein>
    <submittedName>
        <fullName evidence="3">Uncharacterized protein</fullName>
    </submittedName>
</protein>
<feature type="compositionally biased region" description="Polar residues" evidence="2">
    <location>
        <begin position="1"/>
        <end position="15"/>
    </location>
</feature>
<comment type="caution">
    <text evidence="3">The sequence shown here is derived from an EMBL/GenBank/DDBJ whole genome shotgun (WGS) entry which is preliminary data.</text>
</comment>
<name>A0ABR3L4Y9_9TELE</name>
<proteinExistence type="predicted"/>
<evidence type="ECO:0000313" key="4">
    <source>
        <dbReference type="Proteomes" id="UP001558613"/>
    </source>
</evidence>
<sequence>MDQQVQEKANTQTEGSRGKEKNHQRSAQNGRYLPPNLHLLVLLQKLEPQRSCTSPRGHLQKDNLEMKRKKKARLEQERAMVEANLEALELEKEAAAALAEAEVLEAAAMERDDNRSEIKQTFITCDFNEN</sequence>